<feature type="coiled-coil region" evidence="1">
    <location>
        <begin position="79"/>
        <end position="136"/>
    </location>
</feature>
<sequence>MKKKTSRLFFISAMSCSGLLFGLSTAQAAATLDCSTQVGCAQKSCEIEKQISIAEENGNDHKVAGLNIALTEVTTYCTNDDIKGDLREEIEELNEEIAENHSDLIEAKQDQKEDKIKKYQQKIAEKEQKIDDLKKELLRIK</sequence>
<organism evidence="3 4">
    <name type="scientific">Aliivibrio logei</name>
    <name type="common">Vibrio logei</name>
    <dbReference type="NCBI Taxonomy" id="688"/>
    <lineage>
        <taxon>Bacteria</taxon>
        <taxon>Pseudomonadati</taxon>
        <taxon>Pseudomonadota</taxon>
        <taxon>Gammaproteobacteria</taxon>
        <taxon>Vibrionales</taxon>
        <taxon>Vibrionaceae</taxon>
        <taxon>Aliivibrio</taxon>
    </lineage>
</organism>
<gene>
    <name evidence="3" type="ORF">A6E04_07850</name>
</gene>
<feature type="signal peptide" evidence="2">
    <location>
        <begin position="1"/>
        <end position="28"/>
    </location>
</feature>
<dbReference type="STRING" id="688.A6E04_07850"/>
<protein>
    <recommendedName>
        <fullName evidence="5">DUF1090 domain-containing protein</fullName>
    </recommendedName>
</protein>
<dbReference type="AlphaFoldDB" id="A0A1B9P076"/>
<dbReference type="RefSeq" id="WP_017022303.1">
    <property type="nucleotide sequence ID" value="NZ_CAWMPN010000008.1"/>
</dbReference>
<evidence type="ECO:0008006" key="5">
    <source>
        <dbReference type="Google" id="ProtNLM"/>
    </source>
</evidence>
<dbReference type="Proteomes" id="UP000093523">
    <property type="component" value="Unassembled WGS sequence"/>
</dbReference>
<dbReference type="EMBL" id="MAJU01000008">
    <property type="protein sequence ID" value="OCH21766.1"/>
    <property type="molecule type" value="Genomic_DNA"/>
</dbReference>
<keyword evidence="2" id="KW-0732">Signal</keyword>
<name>A0A1B9P076_ALILO</name>
<reference evidence="3 4" key="1">
    <citation type="submission" date="2016-06" db="EMBL/GenBank/DDBJ databases">
        <authorList>
            <person name="Kjaerup R.B."/>
            <person name="Dalgaard T.S."/>
            <person name="Juul-Madsen H.R."/>
        </authorList>
    </citation>
    <scope>NUCLEOTIDE SEQUENCE [LARGE SCALE GENOMIC DNA]</scope>
    <source>
        <strain evidence="3 4">1S159</strain>
    </source>
</reference>
<evidence type="ECO:0000256" key="1">
    <source>
        <dbReference type="SAM" id="Coils"/>
    </source>
</evidence>
<dbReference type="Pfam" id="PF06476">
    <property type="entry name" value="DUF1090"/>
    <property type="match status" value="1"/>
</dbReference>
<evidence type="ECO:0000313" key="3">
    <source>
        <dbReference type="EMBL" id="OCH21766.1"/>
    </source>
</evidence>
<comment type="caution">
    <text evidence="3">The sequence shown here is derived from an EMBL/GenBank/DDBJ whole genome shotgun (WGS) entry which is preliminary data.</text>
</comment>
<keyword evidence="1" id="KW-0175">Coiled coil</keyword>
<evidence type="ECO:0000313" key="4">
    <source>
        <dbReference type="Proteomes" id="UP000093523"/>
    </source>
</evidence>
<feature type="chain" id="PRO_5008632367" description="DUF1090 domain-containing protein" evidence="2">
    <location>
        <begin position="29"/>
        <end position="141"/>
    </location>
</feature>
<dbReference type="InterPro" id="IPR009468">
    <property type="entry name" value="DUF1090"/>
</dbReference>
<proteinExistence type="predicted"/>
<accession>A0A1B9P076</accession>
<dbReference type="OrthoDB" id="5878835at2"/>
<evidence type="ECO:0000256" key="2">
    <source>
        <dbReference type="SAM" id="SignalP"/>
    </source>
</evidence>